<dbReference type="AlphaFoldDB" id="A0AAE3GMK4"/>
<evidence type="ECO:0000313" key="3">
    <source>
        <dbReference type="Proteomes" id="UP001204953"/>
    </source>
</evidence>
<protein>
    <submittedName>
        <fullName evidence="2">Type I-MYXAN CRISPR-associated Cas8a1/Cmx1</fullName>
    </submittedName>
</protein>
<dbReference type="NCBIfam" id="TIGR03485">
    <property type="entry name" value="cas_csx13_N"/>
    <property type="match status" value="1"/>
</dbReference>
<gene>
    <name evidence="2" type="primary">cas8a1</name>
    <name evidence="2" type="ORF">NJ959_01475</name>
</gene>
<keyword evidence="3" id="KW-1185">Reference proteome</keyword>
<evidence type="ECO:0000256" key="1">
    <source>
        <dbReference type="SAM" id="MobiDB-lite"/>
    </source>
</evidence>
<dbReference type="RefSeq" id="WP_254009962.1">
    <property type="nucleotide sequence ID" value="NZ_JAMZMM010000007.1"/>
</dbReference>
<dbReference type="Proteomes" id="UP001204953">
    <property type="component" value="Unassembled WGS sequence"/>
</dbReference>
<dbReference type="EMBL" id="JAMZMM010000007">
    <property type="protein sequence ID" value="MCP2727144.1"/>
    <property type="molecule type" value="Genomic_DNA"/>
</dbReference>
<accession>A0AAE3GMK4</accession>
<feature type="compositionally biased region" description="Polar residues" evidence="1">
    <location>
        <begin position="570"/>
        <end position="581"/>
    </location>
</feature>
<reference evidence="2" key="1">
    <citation type="submission" date="2022-06" db="EMBL/GenBank/DDBJ databases">
        <title>New cyanobacteria of genus Symplocastrum in benthos of Lake Baikal.</title>
        <authorList>
            <person name="Sorokovikova E."/>
            <person name="Tikhonova I."/>
            <person name="Krasnopeev A."/>
            <person name="Evseev P."/>
            <person name="Gladkikh A."/>
            <person name="Belykh O."/>
        </authorList>
    </citation>
    <scope>NUCLEOTIDE SEQUENCE</scope>
    <source>
        <strain evidence="2">BBK-W-15</strain>
    </source>
</reference>
<feature type="region of interest" description="Disordered" evidence="1">
    <location>
        <begin position="546"/>
        <end position="581"/>
    </location>
</feature>
<proteinExistence type="predicted"/>
<dbReference type="GO" id="GO:0051607">
    <property type="term" value="P:defense response to virus"/>
    <property type="evidence" value="ECO:0007669"/>
    <property type="project" value="InterPro"/>
</dbReference>
<dbReference type="InterPro" id="IPR019989">
    <property type="entry name" value="CRISPR-assoc_Csx13_N"/>
</dbReference>
<sequence length="581" mass="66232">MNYSKIDMGTKHKLAKLPSKRTINLSLWSSFNTPLHRAGLAGISMALKHLQPDKGKVIDWELNTNKITLNWTCTDREALTWLLDNTYQLTPEGIIKIPALGGISSDTAIVMHNGILNTFLQHPKSVASSGIQNRVIQLDESQQIEVKYKAITGYNHQNLKSYNHQQINDLPSQTKKKTDSRKKLYNSQGYFEPFIRIVSWLYPGATDKHVALGGATELQESPGGFISLLFAPIACSYYQVRSRLKASKSRWALIIPHVEDLETFANIRLTEGFQVVSYDNYFASGVSDASLRYLMLIAGDKTATYQKVQTCDVWSFGAVDWSQQQTITQRHVVDLSPQLREEYELCQLHLENGKKVGKNGTFIDVSFGREIAAENLVQGKPWYRGIHEILKFNSEVFTLLTYERKSLRNMKESTIEKNLTEEMATLFSDAFTWQLRQRFSELKRNTSSGKPNYDKVRTDILMSIRDCRTSQAFTKLQTLVFSRPTSAKNPFLQGIELAKFYLWMTQHWQDCLSLMTLAIVGYQDPWKTPRIAKILESKGLKKPQYLIDDTDEEAVDSISQIPESDEDDNPYQSTDDNPSSD</sequence>
<evidence type="ECO:0000313" key="2">
    <source>
        <dbReference type="EMBL" id="MCP2727144.1"/>
    </source>
</evidence>
<name>A0AAE3GMK4_9CYAN</name>
<comment type="caution">
    <text evidence="2">The sequence shown here is derived from an EMBL/GenBank/DDBJ whole genome shotgun (WGS) entry which is preliminary data.</text>
</comment>
<organism evidence="2 3">
    <name type="scientific">Limnofasciculus baicalensis BBK-W-15</name>
    <dbReference type="NCBI Taxonomy" id="2699891"/>
    <lineage>
        <taxon>Bacteria</taxon>
        <taxon>Bacillati</taxon>
        <taxon>Cyanobacteriota</taxon>
        <taxon>Cyanophyceae</taxon>
        <taxon>Coleofasciculales</taxon>
        <taxon>Coleofasciculaceae</taxon>
        <taxon>Limnofasciculus</taxon>
        <taxon>Limnofasciculus baicalensis</taxon>
    </lineage>
</organism>